<evidence type="ECO:0000313" key="1">
    <source>
        <dbReference type="Ensembl" id="ENSNGAP00000014892.1"/>
    </source>
</evidence>
<dbReference type="AlphaFoldDB" id="A0A8C6RC49"/>
<dbReference type="PANTHER" id="PTHR12219">
    <property type="entry name" value="NADH-UBIQUINONE OXIDOREDUCTASE"/>
    <property type="match status" value="1"/>
</dbReference>
<gene>
    <name evidence="1" type="primary">Wdr93</name>
</gene>
<name>A0A8C6RC49_NANGA</name>
<proteinExistence type="predicted"/>
<dbReference type="GO" id="GO:0022900">
    <property type="term" value="P:electron transport chain"/>
    <property type="evidence" value="ECO:0007669"/>
    <property type="project" value="InterPro"/>
</dbReference>
<dbReference type="InterPro" id="IPR006885">
    <property type="entry name" value="NADH_UbQ_FeS_4_mit-like"/>
</dbReference>
<dbReference type="GeneTree" id="ENSGT00390000009995"/>
<dbReference type="Gene3D" id="2.130.10.10">
    <property type="entry name" value="YVTN repeat-like/Quinoprotein amine dehydrogenase"/>
    <property type="match status" value="1"/>
</dbReference>
<keyword evidence="2" id="KW-1185">Reference proteome</keyword>
<reference evidence="1" key="2">
    <citation type="submission" date="2025-09" db="UniProtKB">
        <authorList>
            <consortium name="Ensembl"/>
        </authorList>
    </citation>
    <scope>IDENTIFICATION</scope>
</reference>
<dbReference type="InterPro" id="IPR036322">
    <property type="entry name" value="WD40_repeat_dom_sf"/>
</dbReference>
<accession>A0A8C6RC49</accession>
<organism evidence="1 2">
    <name type="scientific">Nannospalax galili</name>
    <name type="common">Northern Israeli blind subterranean mole rat</name>
    <name type="synonym">Spalax galili</name>
    <dbReference type="NCBI Taxonomy" id="1026970"/>
    <lineage>
        <taxon>Eukaryota</taxon>
        <taxon>Metazoa</taxon>
        <taxon>Chordata</taxon>
        <taxon>Craniata</taxon>
        <taxon>Vertebrata</taxon>
        <taxon>Euteleostomi</taxon>
        <taxon>Mammalia</taxon>
        <taxon>Eutheria</taxon>
        <taxon>Euarchontoglires</taxon>
        <taxon>Glires</taxon>
        <taxon>Rodentia</taxon>
        <taxon>Myomorpha</taxon>
        <taxon>Muroidea</taxon>
        <taxon>Spalacidae</taxon>
        <taxon>Spalacinae</taxon>
        <taxon>Nannospalax</taxon>
    </lineage>
</organism>
<dbReference type="Ensembl" id="ENSNGAT00000020490.1">
    <property type="protein sequence ID" value="ENSNGAP00000014892.1"/>
    <property type="gene ID" value="ENSNGAG00000016076.1"/>
</dbReference>
<dbReference type="PANTHER" id="PTHR12219:SF17">
    <property type="entry name" value="WD REPEAT-CONTAINING PROTEIN 93"/>
    <property type="match status" value="1"/>
</dbReference>
<dbReference type="InterPro" id="IPR049547">
    <property type="entry name" value="WDR93_beta-prop"/>
</dbReference>
<protein>
    <submittedName>
        <fullName evidence="1">WD repeat domain 93</fullName>
    </submittedName>
</protein>
<dbReference type="Proteomes" id="UP000694381">
    <property type="component" value="Unassembled WGS sequence"/>
</dbReference>
<dbReference type="InterPro" id="IPR015943">
    <property type="entry name" value="WD40/YVTN_repeat-like_dom_sf"/>
</dbReference>
<evidence type="ECO:0000313" key="2">
    <source>
        <dbReference type="Proteomes" id="UP000694381"/>
    </source>
</evidence>
<dbReference type="Pfam" id="PF21030">
    <property type="entry name" value="WDR93"/>
    <property type="match status" value="1"/>
</dbReference>
<reference evidence="1" key="1">
    <citation type="submission" date="2025-08" db="UniProtKB">
        <authorList>
            <consortium name="Ensembl"/>
        </authorList>
    </citation>
    <scope>IDENTIFICATION</scope>
</reference>
<sequence>MSSSKGGQTQKMKVSVFTGKGPLEIPFPTEMDWPKDDEKDYVFQDIYEGLDSLPQPYRMINKLVNLLFDQSWEIIEEREAVKEIENNRIPPTIYPPLEEIQLDKTPGGMAVSQDYLFIGGVKGFSIYSLYNAKRIYVWEKLKVDVTSIWATDLGNEVLIAPVDEMGIIRLFYFYKDSLFLIKTINETDDTSKQSTCVKMEISQSGDFAAFLLQGGGDVWLEVYKLPKETWLKEVEHPQFGLNAKKKVKQLQQNALDATIPENLEMTWGSSPGPSIYQDLNICFRSDIKLSLPVYIMKIKPPKPITGTTFKSPLEVFSKVEDCCGLGSGQNHFIKDAQWEQHMEIFNTSYKKYLEGEWEEEPLSMATFHFFFTSCITTMPSDIKSSSGMVCVLGLHWTGSHNFFLYALSKTVKDKIDCENVWPCAAPIAVSQISDSSSYLALACEDGVLILWDLVQGFPFGVVALPEGCFCQSIHFLRFFLEHEGRNMYPEGQVKSQMMCVVLCTNASLHLVTASQTKGPTTTVLVKRPVNHPEEAICSVAPVPSLPGMVLIFSRNYSVSLMDVAKAKIICAFAAPMYHQLESPWKPLFVVSAHHPCFLLHGDHPDAKTASTNDTEDTPDLVFLFNFEAYPLLEDISKNCTISLKDIADTMAFPQVLPVEKRCEHFLQKSFQKLPKIQGKGHEQWTRLQEYSVALQENLKR</sequence>
<dbReference type="OMA" id="YSHETES"/>
<dbReference type="SUPFAM" id="SSF50978">
    <property type="entry name" value="WD40 repeat-like"/>
    <property type="match status" value="1"/>
</dbReference>